<dbReference type="GO" id="GO:0008233">
    <property type="term" value="F:peptidase activity"/>
    <property type="evidence" value="ECO:0007669"/>
    <property type="project" value="UniProtKB-KW"/>
</dbReference>
<protein>
    <submittedName>
        <fullName evidence="2">Subtilisin-like protease SBT3.5</fullName>
    </submittedName>
</protein>
<keyword evidence="2" id="KW-0645">Protease</keyword>
<dbReference type="Gene3D" id="2.60.40.2310">
    <property type="match status" value="1"/>
</dbReference>
<name>A0A1J3JT82_NOCCA</name>
<evidence type="ECO:0000313" key="2">
    <source>
        <dbReference type="EMBL" id="JAU95569.1"/>
    </source>
</evidence>
<dbReference type="GO" id="GO:0006508">
    <property type="term" value="P:proteolysis"/>
    <property type="evidence" value="ECO:0007669"/>
    <property type="project" value="UniProtKB-KW"/>
</dbReference>
<dbReference type="AlphaFoldDB" id="A0A1J3JT82"/>
<proteinExistence type="predicted"/>
<feature type="domain" description="Subtilisin-like protease fibronectin type-III" evidence="1">
    <location>
        <begin position="9"/>
        <end position="96"/>
    </location>
</feature>
<gene>
    <name evidence="2" type="ORF">MP_TR7883_c10_g1_i1_g.23227</name>
</gene>
<evidence type="ECO:0000259" key="1">
    <source>
        <dbReference type="Pfam" id="PF17766"/>
    </source>
</evidence>
<dbReference type="EMBL" id="GEVM01010369">
    <property type="protein sequence ID" value="JAU95569.1"/>
    <property type="molecule type" value="Transcribed_RNA"/>
</dbReference>
<reference evidence="2" key="1">
    <citation type="submission" date="2016-07" db="EMBL/GenBank/DDBJ databases">
        <title>De novo transcriptome assembly of four accessions of the metal hyperaccumulator plant Noccaea caerulescens.</title>
        <authorList>
            <person name="Blande D."/>
            <person name="Halimaa P."/>
            <person name="Tervahauta A.I."/>
            <person name="Aarts M.G."/>
            <person name="Karenlampi S.O."/>
        </authorList>
    </citation>
    <scope>NUCLEOTIDE SEQUENCE</scope>
</reference>
<sequence length="108" mass="12239">MLIYLQSLSQTSKDEVTLTRIVTNVGPVDSVYKLVVEPPFGVRVVVTPETLVFNSKNKSVSFTVRVSTTHEINTGFDFGSLIWRDYVHNVTIPVSVRTQVLQNYYDEN</sequence>
<dbReference type="InterPro" id="IPR041469">
    <property type="entry name" value="Subtilisin-like_FN3"/>
</dbReference>
<keyword evidence="2" id="KW-0378">Hydrolase</keyword>
<dbReference type="Pfam" id="PF17766">
    <property type="entry name" value="fn3_6"/>
    <property type="match status" value="1"/>
</dbReference>
<accession>A0A1J3JT82</accession>
<organism evidence="2">
    <name type="scientific">Noccaea caerulescens</name>
    <name type="common">Alpine penny-cress</name>
    <name type="synonym">Thlaspi caerulescens</name>
    <dbReference type="NCBI Taxonomy" id="107243"/>
    <lineage>
        <taxon>Eukaryota</taxon>
        <taxon>Viridiplantae</taxon>
        <taxon>Streptophyta</taxon>
        <taxon>Embryophyta</taxon>
        <taxon>Tracheophyta</taxon>
        <taxon>Spermatophyta</taxon>
        <taxon>Magnoliopsida</taxon>
        <taxon>eudicotyledons</taxon>
        <taxon>Gunneridae</taxon>
        <taxon>Pentapetalae</taxon>
        <taxon>rosids</taxon>
        <taxon>malvids</taxon>
        <taxon>Brassicales</taxon>
        <taxon>Brassicaceae</taxon>
        <taxon>Coluteocarpeae</taxon>
        <taxon>Noccaea</taxon>
    </lineage>
</organism>